<evidence type="ECO:0000313" key="2">
    <source>
        <dbReference type="Proteomes" id="UP001528411"/>
    </source>
</evidence>
<evidence type="ECO:0000313" key="1">
    <source>
        <dbReference type="EMBL" id="MDC2888639.1"/>
    </source>
</evidence>
<proteinExistence type="predicted"/>
<dbReference type="SUPFAM" id="SSF52317">
    <property type="entry name" value="Class I glutamine amidotransferase-like"/>
    <property type="match status" value="1"/>
</dbReference>
<dbReference type="RefSeq" id="WP_272180227.1">
    <property type="nucleotide sequence ID" value="NZ_JAQOMS010000002.1"/>
</dbReference>
<gene>
    <name evidence="1" type="ORF">PN838_07525</name>
</gene>
<accession>A0ABT5FC75</accession>
<dbReference type="InterPro" id="IPR029062">
    <property type="entry name" value="Class_I_gatase-like"/>
</dbReference>
<dbReference type="Gene3D" id="3.40.50.880">
    <property type="match status" value="1"/>
</dbReference>
<dbReference type="EMBL" id="JAQOMS010000002">
    <property type="protein sequence ID" value="MDC2888639.1"/>
    <property type="molecule type" value="Genomic_DNA"/>
</dbReference>
<keyword evidence="2" id="KW-1185">Reference proteome</keyword>
<protein>
    <submittedName>
        <fullName evidence="1">Uncharacterized protein</fullName>
    </submittedName>
</protein>
<comment type="caution">
    <text evidence="1">The sequence shown here is derived from an EMBL/GenBank/DDBJ whole genome shotgun (WGS) entry which is preliminary data.</text>
</comment>
<dbReference type="Proteomes" id="UP001528411">
    <property type="component" value="Unassembled WGS sequence"/>
</dbReference>
<organism evidence="1 2">
    <name type="scientific">Psychrosphaera algicola</name>
    <dbReference type="NCBI Taxonomy" id="3023714"/>
    <lineage>
        <taxon>Bacteria</taxon>
        <taxon>Pseudomonadati</taxon>
        <taxon>Pseudomonadota</taxon>
        <taxon>Gammaproteobacteria</taxon>
        <taxon>Alteromonadales</taxon>
        <taxon>Pseudoalteromonadaceae</taxon>
        <taxon>Psychrosphaera</taxon>
    </lineage>
</organism>
<name>A0ABT5FC75_9GAMM</name>
<sequence length="72" mass="8205">MVRDKAIFTAGATTSYLSLCLKLVEELFDGQLADQISRLMLIDPNRCSQRPFMLLDLPERHHDDLIKKSNNG</sequence>
<reference evidence="1 2" key="1">
    <citation type="submission" date="2023-01" db="EMBL/GenBank/DDBJ databases">
        <title>Psychrosphaera sp. nov., isolated from marine algae.</title>
        <authorList>
            <person name="Bayburt H."/>
            <person name="Choi B.J."/>
            <person name="Kim J.M."/>
            <person name="Choi D.G."/>
            <person name="Jeon C.O."/>
        </authorList>
    </citation>
    <scope>NUCLEOTIDE SEQUENCE [LARGE SCALE GENOMIC DNA]</scope>
    <source>
        <strain evidence="1 2">G1-22</strain>
    </source>
</reference>